<dbReference type="InterPro" id="IPR013930">
    <property type="entry name" value="RPAP1_N"/>
</dbReference>
<dbReference type="Proteomes" id="UP000016933">
    <property type="component" value="Unassembled WGS sequence"/>
</dbReference>
<feature type="region of interest" description="Disordered" evidence="2">
    <location>
        <begin position="1"/>
        <end position="106"/>
    </location>
</feature>
<dbReference type="OrthoDB" id="348201at2759"/>
<feature type="domain" description="RPAP1 C-terminal" evidence="3">
    <location>
        <begin position="314"/>
        <end position="381"/>
    </location>
</feature>
<reference evidence="5 6" key="2">
    <citation type="journal article" date="2012" name="PLoS Pathog.">
        <title>Diverse lifestyles and strategies of plant pathogenesis encoded in the genomes of eighteen Dothideomycetes fungi.</title>
        <authorList>
            <person name="Ohm R.A."/>
            <person name="Feau N."/>
            <person name="Henrissat B."/>
            <person name="Schoch C.L."/>
            <person name="Horwitz B.A."/>
            <person name="Barry K.W."/>
            <person name="Condon B.J."/>
            <person name="Copeland A.C."/>
            <person name="Dhillon B."/>
            <person name="Glaser F."/>
            <person name="Hesse C.N."/>
            <person name="Kosti I."/>
            <person name="LaButti K."/>
            <person name="Lindquist E.A."/>
            <person name="Lucas S."/>
            <person name="Salamov A.A."/>
            <person name="Bradshaw R.E."/>
            <person name="Ciuffetti L."/>
            <person name="Hamelin R.C."/>
            <person name="Kema G.H.J."/>
            <person name="Lawrence C."/>
            <person name="Scott J.A."/>
            <person name="Spatafora J.W."/>
            <person name="Turgeon B.G."/>
            <person name="de Wit P.J.G.M."/>
            <person name="Zhong S."/>
            <person name="Goodwin S.B."/>
            <person name="Grigoriev I.V."/>
        </authorList>
    </citation>
    <scope>NUCLEOTIDE SEQUENCE [LARGE SCALE GENOMIC DNA]</scope>
    <source>
        <strain evidence="6">NZE10 / CBS 128990</strain>
    </source>
</reference>
<dbReference type="InterPro" id="IPR039913">
    <property type="entry name" value="RPAP1/Rba50"/>
</dbReference>
<dbReference type="Pfam" id="PF08621">
    <property type="entry name" value="RPAP1_N"/>
    <property type="match status" value="1"/>
</dbReference>
<evidence type="ECO:0000259" key="4">
    <source>
        <dbReference type="Pfam" id="PF08621"/>
    </source>
</evidence>
<dbReference type="Pfam" id="PF08620">
    <property type="entry name" value="RPAP1_C"/>
    <property type="match status" value="1"/>
</dbReference>
<evidence type="ECO:0000256" key="1">
    <source>
        <dbReference type="ARBA" id="ARBA00009953"/>
    </source>
</evidence>
<dbReference type="PANTHER" id="PTHR21483">
    <property type="entry name" value="RNA POLYMERASE II-ASSOCIATED PROTEIN 1"/>
    <property type="match status" value="1"/>
</dbReference>
<dbReference type="PANTHER" id="PTHR21483:SF18">
    <property type="entry name" value="RNA POLYMERASE II-ASSOCIATED PROTEIN 1"/>
    <property type="match status" value="1"/>
</dbReference>
<evidence type="ECO:0000313" key="6">
    <source>
        <dbReference type="Proteomes" id="UP000016933"/>
    </source>
</evidence>
<feature type="domain" description="RPAP1 N-terminal" evidence="4">
    <location>
        <begin position="105"/>
        <end position="149"/>
    </location>
</feature>
<dbReference type="InterPro" id="IPR013929">
    <property type="entry name" value="RPAP1_C"/>
</dbReference>
<feature type="compositionally biased region" description="Basic and acidic residues" evidence="2">
    <location>
        <begin position="232"/>
        <end position="254"/>
    </location>
</feature>
<protein>
    <recommendedName>
        <fullName evidence="7">RNA polymerase II-associated protein 1 N-terminal domain-containing protein</fullName>
    </recommendedName>
</protein>
<keyword evidence="6" id="KW-1185">Reference proteome</keyword>
<evidence type="ECO:0008006" key="7">
    <source>
        <dbReference type="Google" id="ProtNLM"/>
    </source>
</evidence>
<comment type="similarity">
    <text evidence="1">Belongs to the RPAP1 family.</text>
</comment>
<evidence type="ECO:0000313" key="5">
    <source>
        <dbReference type="EMBL" id="EME40030.1"/>
    </source>
</evidence>
<feature type="region of interest" description="Disordered" evidence="2">
    <location>
        <begin position="151"/>
        <end position="268"/>
    </location>
</feature>
<accession>N1PEJ9</accession>
<dbReference type="eggNOG" id="KOG1894">
    <property type="taxonomic scope" value="Eukaryota"/>
</dbReference>
<dbReference type="OMA" id="DQESPYY"/>
<evidence type="ECO:0000259" key="3">
    <source>
        <dbReference type="Pfam" id="PF08620"/>
    </source>
</evidence>
<dbReference type="AlphaFoldDB" id="N1PEJ9"/>
<dbReference type="STRING" id="675120.N1PEJ9"/>
<reference evidence="6" key="1">
    <citation type="journal article" date="2012" name="PLoS Genet.">
        <title>The genomes of the fungal plant pathogens Cladosporium fulvum and Dothistroma septosporum reveal adaptation to different hosts and lifestyles but also signatures of common ancestry.</title>
        <authorList>
            <person name="de Wit P.J.G.M."/>
            <person name="van der Burgt A."/>
            <person name="Oekmen B."/>
            <person name="Stergiopoulos I."/>
            <person name="Abd-Elsalam K.A."/>
            <person name="Aerts A.L."/>
            <person name="Bahkali A.H."/>
            <person name="Beenen H.G."/>
            <person name="Chettri P."/>
            <person name="Cox M.P."/>
            <person name="Datema E."/>
            <person name="de Vries R.P."/>
            <person name="Dhillon B."/>
            <person name="Ganley A.R."/>
            <person name="Griffiths S.A."/>
            <person name="Guo Y."/>
            <person name="Hamelin R.C."/>
            <person name="Henrissat B."/>
            <person name="Kabir M.S."/>
            <person name="Jashni M.K."/>
            <person name="Kema G."/>
            <person name="Klaubauf S."/>
            <person name="Lapidus A."/>
            <person name="Levasseur A."/>
            <person name="Lindquist E."/>
            <person name="Mehrabi R."/>
            <person name="Ohm R.A."/>
            <person name="Owen T.J."/>
            <person name="Salamov A."/>
            <person name="Schwelm A."/>
            <person name="Schijlen E."/>
            <person name="Sun H."/>
            <person name="van den Burg H.A."/>
            <person name="van Ham R.C.H.J."/>
            <person name="Zhang S."/>
            <person name="Goodwin S.B."/>
            <person name="Grigoriev I.V."/>
            <person name="Collemare J."/>
            <person name="Bradshaw R.E."/>
        </authorList>
    </citation>
    <scope>NUCLEOTIDE SEQUENCE [LARGE SCALE GENOMIC DNA]</scope>
    <source>
        <strain evidence="6">NZE10 / CBS 128990</strain>
    </source>
</reference>
<dbReference type="GO" id="GO:0006366">
    <property type="term" value="P:transcription by RNA polymerase II"/>
    <property type="evidence" value="ECO:0007669"/>
    <property type="project" value="InterPro"/>
</dbReference>
<evidence type="ECO:0000256" key="2">
    <source>
        <dbReference type="SAM" id="MobiDB-lite"/>
    </source>
</evidence>
<proteinExistence type="inferred from homology"/>
<name>N1PEJ9_DOTSN</name>
<organism evidence="5 6">
    <name type="scientific">Dothistroma septosporum (strain NZE10 / CBS 128990)</name>
    <name type="common">Red band needle blight fungus</name>
    <name type="synonym">Mycosphaerella pini</name>
    <dbReference type="NCBI Taxonomy" id="675120"/>
    <lineage>
        <taxon>Eukaryota</taxon>
        <taxon>Fungi</taxon>
        <taxon>Dikarya</taxon>
        <taxon>Ascomycota</taxon>
        <taxon>Pezizomycotina</taxon>
        <taxon>Dothideomycetes</taxon>
        <taxon>Dothideomycetidae</taxon>
        <taxon>Mycosphaerellales</taxon>
        <taxon>Mycosphaerellaceae</taxon>
        <taxon>Dothistroma</taxon>
    </lineage>
</organism>
<feature type="compositionally biased region" description="Basic and acidic residues" evidence="2">
    <location>
        <begin position="63"/>
        <end position="78"/>
    </location>
</feature>
<dbReference type="EMBL" id="KB446544">
    <property type="protein sequence ID" value="EME40030.1"/>
    <property type="molecule type" value="Genomic_DNA"/>
</dbReference>
<dbReference type="HOGENOM" id="CLU_031074_1_0_1"/>
<gene>
    <name evidence="5" type="ORF">DOTSEDRAFT_178933</name>
</gene>
<sequence length="468" mass="51315">MIRGERFELDLSSDDERDGAQASATLPGAFVGDVLERKPAAPKPPSMPTLRSKSGFPEHKKRNVESRFKQQKTQKSEARAPAADAPVSHVMPSTQSAFAPAQDKERIDRENRQKLAAMSADEIEEERNELLSSLNPDVVRKLLQRSKIQSAQEALLRSNVDSGSEEVDLSSTCISDEKISIVPRRSGSMIESHDRNPQSTEPQDTLAPKSAAKPSKTVKFKEEPDVVSEDEIPQHNHRHDDQTKDEGLAHDSVHFPRPPQPPALDPSSETFLDDLHQKYFPSLPSDPSKLEWMQATGDDHGSYDPSASAFSAKDIRFDFEGNLIPPREAASIPVTQGLHHHGEAPDSAGYTIAELAHLARSSYPAQRSIAFQTLGRILYRLSKGEFGDAPGADAAVAGVEILQGQQDVFGELARGLWHEVERLQVIPILISESEGTGVDGGRHVSAKAYATEAVWLWRKGGGKRMKAA</sequence>